<evidence type="ECO:0000313" key="2">
    <source>
        <dbReference type="Proteomes" id="UP000053038"/>
    </source>
</evidence>
<evidence type="ECO:0000313" key="1">
    <source>
        <dbReference type="EMBL" id="KHN56273.1"/>
    </source>
</evidence>
<dbReference type="OrthoDB" id="9807112at2"/>
<dbReference type="Proteomes" id="UP000053038">
    <property type="component" value="Unassembled WGS sequence"/>
</dbReference>
<gene>
    <name evidence="1" type="ORF">OI69_01540</name>
</gene>
<comment type="caution">
    <text evidence="1">The sequence shown here is derived from an EMBL/GenBank/DDBJ whole genome shotgun (WGS) entry which is preliminary data.</text>
</comment>
<protein>
    <submittedName>
        <fullName evidence="1">Uncharacterized protein</fullName>
    </submittedName>
</protein>
<keyword evidence="2" id="KW-1185">Reference proteome</keyword>
<organism evidence="1 2">
    <name type="scientific">Pectobacterium fontis</name>
    <dbReference type="NCBI Taxonomy" id="2558042"/>
    <lineage>
        <taxon>Bacteria</taxon>
        <taxon>Pseudomonadati</taxon>
        <taxon>Pseudomonadota</taxon>
        <taxon>Gammaproteobacteria</taxon>
        <taxon>Enterobacterales</taxon>
        <taxon>Pectobacteriaceae</taxon>
        <taxon>Pectobacterium</taxon>
    </lineage>
</organism>
<dbReference type="Pfam" id="PF18163">
    <property type="entry name" value="LD_cluster2"/>
    <property type="match status" value="1"/>
</dbReference>
<name>A0A7V8L705_9GAMM</name>
<dbReference type="EMBL" id="JSXC01000002">
    <property type="protein sequence ID" value="KHN56273.1"/>
    <property type="molecule type" value="Genomic_DNA"/>
</dbReference>
<sequence>MSDSKQKSARINVSLAGLEVGLSGAIPERKDWTEPAMDRGILEFVALFSGLVFKYGGRIVHGCHPSLTPVILHQARLHAKKTDKPPVTLVMSDLWISEYRYDEIQSMLEVSELIVTKRQGSGTAADVATRNNSLTSMRKVLIAAQNMMIAVGGKKHDADGINPGIAEEMNLAHNYRIPRYLIGGLGGYSQELAKSLAIESLHNDLSRDDNIELFNTNDVSSCVNLIFENLCQRCWKFDSINLPSNNLQSVHELIKEKLIRDKKPNSSPHLRF</sequence>
<dbReference type="AlphaFoldDB" id="A0A7V8L705"/>
<dbReference type="InterPro" id="IPR041160">
    <property type="entry name" value="LD_cluster2"/>
</dbReference>
<dbReference type="RefSeq" id="WP_039345170.1">
    <property type="nucleotide sequence ID" value="NZ_JSXC01000002.1"/>
</dbReference>
<proteinExistence type="predicted"/>
<accession>A0A7V8L705</accession>
<reference evidence="1 2" key="1">
    <citation type="submission" date="2014-10" db="EMBL/GenBank/DDBJ databases">
        <title>Genome sequence of Pectobacterium carotovorum M022.</title>
        <authorList>
            <person name="Chan K.-G."/>
            <person name="Tan W.-S."/>
        </authorList>
    </citation>
    <scope>NUCLEOTIDE SEQUENCE [LARGE SCALE GENOMIC DNA]</scope>
    <source>
        <strain evidence="1 2">M022</strain>
    </source>
</reference>